<dbReference type="SUPFAM" id="SSF50998">
    <property type="entry name" value="Quinoprotein alcohol dehydrogenase-like"/>
    <property type="match status" value="2"/>
</dbReference>
<evidence type="ECO:0000313" key="2">
    <source>
        <dbReference type="Proteomes" id="UP000287394"/>
    </source>
</evidence>
<keyword evidence="2" id="KW-1185">Reference proteome</keyword>
<dbReference type="CDD" id="cd00200">
    <property type="entry name" value="WD40"/>
    <property type="match status" value="2"/>
</dbReference>
<dbReference type="OrthoDB" id="9812686at2"/>
<sequence length="1156" mass="125199">MTPITTPAAPSTGAAGTNAFYVTGGTLGAGAASYVERRADHDLLDGLTSGDYCYVLNSRQMGKSSLCVRTMARLREKGWRTCFLDLTKFGGRNLSAEQWYTALLSEAGRELGLRAEMLAFWKANTDLGPMQRFFGAIQTVALTASESPLTVFVDEIDVTRGLPFSADEFFAGIRQCYVGRATDATLDRLTVCLLGTATPADLIQDTRTSPFNIGRRIEVRDFTLEEAAPLAAGLGKNGPALLSRVLYWTGGHPYLTQRLCRAVQEAKAQRPGDVDKLCSDLFLTRTASEADDNLAFVRNRLLKSELDLAGLLNLYSQMRRGRRIPDDEADPLCAVLKLSGVARTESGVLRVRNRIYEHVFSREWIVEHTPGAEMRRQREAYRRGLLRAGGVAASVLLVMVLLTASAIRNAQRANANARLANANAAKWKAAQSAAEWSLYAADMSLIPQAWDNNNVGRIVDALKETRYFHDRGFEWGYWNHLCHLDLMTLKGHTAPVNTVVYSPDGNRILTASNDKTAKIWDAQTGREILTIKGETNGFTSAAFSSDGSRILTASNHSDAKIWNAKTGRGMLTIKGGKNGFTSAAFSSDGTHVLTASKDGAKIWDAQTGQGIFTIKGGKSGFAFAALSPDQSRILTASDDQTIDTDGLYIGNDVTFEIWDVKTGRETLTIKAGSATLKSAAFSPDGSRIVTAGSEGSFENNNVKVWDVRTGSKLLTLKEGQTAISSVAFSPDGRRIVTGNDDNTAQVWDAQTRDELFKIKGHRDSVLSAAFSPDGKQVVTASKDGDAKIWNAQATGEALTIHGQPGGASSSPFSPDGRRIFVVSGYGAVKCTTLKVVNVQTGSVLLTLHEDKNGISSVASSPDGKRIVTTAGLGNAASVWDAITGRKLLTLVEHSGTICYSAFSPDSTRIVTANTNGATKVWDARMGNEQLTLKGEAGNGCFAAFSPDGNRIITTSWHGTVKIWDAQTGRETLTIQGNIAFLSHAPFSPDGMRVVTTAGGVFTVWDTQTGRKRFAIEGDTRYIGDTRIIYYIRFSPDGSRILTFGADNIPKVWDADQGRLLLTFKGDKQIMSGAFSHDGKRVLTLSVNGGAKIWDADQGRLLLTLKPRSDDFIFATFSSDDRHIVVATVPHIKPMASSSDHAMDLTDIFETDFKDYP</sequence>
<dbReference type="PROSITE" id="PS50082">
    <property type="entry name" value="WD_REPEATS_2"/>
    <property type="match status" value="7"/>
</dbReference>
<gene>
    <name evidence="1" type="ORF">CCAX7_35860</name>
</gene>
<dbReference type="KEGG" id="ccot:CCAX7_35860"/>
<dbReference type="InterPro" id="IPR001680">
    <property type="entry name" value="WD40_rpt"/>
</dbReference>
<dbReference type="PANTHER" id="PTHR44019:SF8">
    <property type="entry name" value="POC1 CENTRIOLAR PROTEIN HOMOLOG"/>
    <property type="match status" value="1"/>
</dbReference>
<dbReference type="PROSITE" id="PS00678">
    <property type="entry name" value="WD_REPEATS_1"/>
    <property type="match status" value="2"/>
</dbReference>
<protein>
    <submittedName>
        <fullName evidence="1">Uncharacterized protein</fullName>
    </submittedName>
</protein>
<organism evidence="1 2">
    <name type="scientific">Capsulimonas corticalis</name>
    <dbReference type="NCBI Taxonomy" id="2219043"/>
    <lineage>
        <taxon>Bacteria</taxon>
        <taxon>Bacillati</taxon>
        <taxon>Armatimonadota</taxon>
        <taxon>Armatimonadia</taxon>
        <taxon>Capsulimonadales</taxon>
        <taxon>Capsulimonadaceae</taxon>
        <taxon>Capsulimonas</taxon>
    </lineage>
</organism>
<dbReference type="InterPro" id="IPR019775">
    <property type="entry name" value="WD40_repeat_CS"/>
</dbReference>
<evidence type="ECO:0000313" key="1">
    <source>
        <dbReference type="EMBL" id="BDI31535.1"/>
    </source>
</evidence>
<dbReference type="Pfam" id="PF14516">
    <property type="entry name" value="AAA_35"/>
    <property type="match status" value="1"/>
</dbReference>
<dbReference type="Proteomes" id="UP000287394">
    <property type="component" value="Chromosome"/>
</dbReference>
<dbReference type="InterPro" id="IPR020472">
    <property type="entry name" value="WD40_PAC1"/>
</dbReference>
<proteinExistence type="predicted"/>
<dbReference type="PROSITE" id="PS50294">
    <property type="entry name" value="WD_REPEATS_REGION"/>
    <property type="match status" value="6"/>
</dbReference>
<dbReference type="Gene3D" id="2.130.10.10">
    <property type="entry name" value="YVTN repeat-like/Quinoprotein amine dehydrogenase"/>
    <property type="match status" value="4"/>
</dbReference>
<dbReference type="Pfam" id="PF00400">
    <property type="entry name" value="WD40"/>
    <property type="match status" value="11"/>
</dbReference>
<dbReference type="AlphaFoldDB" id="A0A402D610"/>
<accession>A0A402D610</accession>
<dbReference type="SUPFAM" id="SSF52540">
    <property type="entry name" value="P-loop containing nucleoside triphosphate hydrolases"/>
    <property type="match status" value="1"/>
</dbReference>
<dbReference type="RefSeq" id="WP_119324922.1">
    <property type="nucleotide sequence ID" value="NZ_AP025739.1"/>
</dbReference>
<dbReference type="EMBL" id="AP025739">
    <property type="protein sequence ID" value="BDI31535.1"/>
    <property type="molecule type" value="Genomic_DNA"/>
</dbReference>
<dbReference type="InterPro" id="IPR050505">
    <property type="entry name" value="WDR55/POC1"/>
</dbReference>
<dbReference type="InterPro" id="IPR015943">
    <property type="entry name" value="WD40/YVTN_repeat-like_dom_sf"/>
</dbReference>
<dbReference type="PANTHER" id="PTHR44019">
    <property type="entry name" value="WD REPEAT-CONTAINING PROTEIN 55"/>
    <property type="match status" value="1"/>
</dbReference>
<name>A0A402D610_9BACT</name>
<dbReference type="InterPro" id="IPR027417">
    <property type="entry name" value="P-loop_NTPase"/>
</dbReference>
<dbReference type="SMART" id="SM00320">
    <property type="entry name" value="WD40"/>
    <property type="match status" value="13"/>
</dbReference>
<dbReference type="PRINTS" id="PR00320">
    <property type="entry name" value="GPROTEINBRPT"/>
</dbReference>
<reference evidence="1 2" key="1">
    <citation type="journal article" date="2019" name="Int. J. Syst. Evol. Microbiol.">
        <title>Capsulimonas corticalis gen. nov., sp. nov., an aerobic capsulated bacterium, of a novel bacterial order, Capsulimonadales ord. nov., of the class Armatimonadia of the phylum Armatimonadetes.</title>
        <authorList>
            <person name="Li J."/>
            <person name="Kudo C."/>
            <person name="Tonouchi A."/>
        </authorList>
    </citation>
    <scope>NUCLEOTIDE SEQUENCE [LARGE SCALE GENOMIC DNA]</scope>
    <source>
        <strain evidence="1 2">AX-7</strain>
    </source>
</reference>
<dbReference type="InterPro" id="IPR011047">
    <property type="entry name" value="Quinoprotein_ADH-like_sf"/>
</dbReference>